<comment type="similarity">
    <text evidence="1">Belongs to the carotenoid oxygenase family.</text>
</comment>
<dbReference type="OrthoDB" id="1069523at2759"/>
<comment type="caution">
    <text evidence="6">The sequence shown here is derived from an EMBL/GenBank/DDBJ whole genome shotgun (WGS) entry which is preliminary data.</text>
</comment>
<dbReference type="AlphaFoldDB" id="A0A8J2L303"/>
<dbReference type="GO" id="GO:0010436">
    <property type="term" value="F:carotenoid dioxygenase activity"/>
    <property type="evidence" value="ECO:0007669"/>
    <property type="project" value="TreeGrafter"/>
</dbReference>
<evidence type="ECO:0000256" key="1">
    <source>
        <dbReference type="ARBA" id="ARBA00006787"/>
    </source>
</evidence>
<keyword evidence="4 5" id="KW-0408">Iron</keyword>
<feature type="binding site" evidence="5">
    <location>
        <position position="183"/>
    </location>
    <ligand>
        <name>Fe cation</name>
        <dbReference type="ChEBI" id="CHEBI:24875"/>
        <note>catalytic</note>
    </ligand>
</feature>
<dbReference type="GO" id="GO:0042574">
    <property type="term" value="P:retinal metabolic process"/>
    <property type="evidence" value="ECO:0007669"/>
    <property type="project" value="TreeGrafter"/>
</dbReference>
<proteinExistence type="inferred from homology"/>
<keyword evidence="7" id="KW-1185">Reference proteome</keyword>
<evidence type="ECO:0000313" key="7">
    <source>
        <dbReference type="Proteomes" id="UP000708208"/>
    </source>
</evidence>
<evidence type="ECO:0000256" key="3">
    <source>
        <dbReference type="ARBA" id="ARBA00023002"/>
    </source>
</evidence>
<dbReference type="PANTHER" id="PTHR10543">
    <property type="entry name" value="BETA-CAROTENE DIOXYGENASE"/>
    <property type="match status" value="1"/>
</dbReference>
<dbReference type="Proteomes" id="UP000708208">
    <property type="component" value="Unassembled WGS sequence"/>
</dbReference>
<gene>
    <name evidence="6" type="ORF">AFUS01_LOCUS34721</name>
</gene>
<dbReference type="Pfam" id="PF03055">
    <property type="entry name" value="RPE65"/>
    <property type="match status" value="1"/>
</dbReference>
<dbReference type="GO" id="GO:0046872">
    <property type="term" value="F:metal ion binding"/>
    <property type="evidence" value="ECO:0007669"/>
    <property type="project" value="UniProtKB-KW"/>
</dbReference>
<dbReference type="EMBL" id="CAJVCH010533307">
    <property type="protein sequence ID" value="CAG7824572.1"/>
    <property type="molecule type" value="Genomic_DNA"/>
</dbReference>
<dbReference type="PANTHER" id="PTHR10543:SF24">
    <property type="entry name" value="CAROTENOID ISOMEROOXYGENASE"/>
    <property type="match status" value="1"/>
</dbReference>
<evidence type="ECO:0000313" key="6">
    <source>
        <dbReference type="EMBL" id="CAG7824572.1"/>
    </source>
</evidence>
<comment type="cofactor">
    <cofactor evidence="5">
        <name>Fe(2+)</name>
        <dbReference type="ChEBI" id="CHEBI:29033"/>
    </cofactor>
    <text evidence="5">Binds 1 Fe(2+) ion per subunit.</text>
</comment>
<organism evidence="6 7">
    <name type="scientific">Allacma fusca</name>
    <dbReference type="NCBI Taxonomy" id="39272"/>
    <lineage>
        <taxon>Eukaryota</taxon>
        <taxon>Metazoa</taxon>
        <taxon>Ecdysozoa</taxon>
        <taxon>Arthropoda</taxon>
        <taxon>Hexapoda</taxon>
        <taxon>Collembola</taxon>
        <taxon>Symphypleona</taxon>
        <taxon>Sminthuridae</taxon>
        <taxon>Allacma</taxon>
    </lineage>
</organism>
<sequence>MWWMENLRENVIKPSDFPQFQRFVIPLVDDVKKVPENENLVKSYSLDHKATAVREGGRIILTPEIIYEEKGLEYPCINQDYRFKKHSFTYVSGTINENWFRNKICKVNSETKELVQYKENDYVFPGEPVFIARPKAKEEDDGVIVSAMTDVRDGHQDFLLFLDKDLQEMARATFQNQIPYALHGIFMQDC</sequence>
<dbReference type="GO" id="GO:0016121">
    <property type="term" value="P:carotene catabolic process"/>
    <property type="evidence" value="ECO:0007669"/>
    <property type="project" value="TreeGrafter"/>
</dbReference>
<evidence type="ECO:0000256" key="4">
    <source>
        <dbReference type="ARBA" id="ARBA00023004"/>
    </source>
</evidence>
<keyword evidence="3" id="KW-0560">Oxidoreductase</keyword>
<reference evidence="6" key="1">
    <citation type="submission" date="2021-06" db="EMBL/GenBank/DDBJ databases">
        <authorList>
            <person name="Hodson N. C."/>
            <person name="Mongue J. A."/>
            <person name="Jaron S. K."/>
        </authorList>
    </citation>
    <scope>NUCLEOTIDE SEQUENCE</scope>
</reference>
<keyword evidence="2 5" id="KW-0479">Metal-binding</keyword>
<evidence type="ECO:0000256" key="5">
    <source>
        <dbReference type="PIRSR" id="PIRSR604294-1"/>
    </source>
</evidence>
<protein>
    <submittedName>
        <fullName evidence="6">Uncharacterized protein</fullName>
    </submittedName>
</protein>
<dbReference type="GO" id="GO:0003834">
    <property type="term" value="F:beta-carotene 15,15'-dioxygenase activity"/>
    <property type="evidence" value="ECO:0007669"/>
    <property type="project" value="TreeGrafter"/>
</dbReference>
<name>A0A8J2L303_9HEXA</name>
<dbReference type="InterPro" id="IPR004294">
    <property type="entry name" value="Carotenoid_Oase"/>
</dbReference>
<evidence type="ECO:0000256" key="2">
    <source>
        <dbReference type="ARBA" id="ARBA00022723"/>
    </source>
</evidence>
<accession>A0A8J2L303</accession>